<dbReference type="eggNOG" id="COG0438">
    <property type="taxonomic scope" value="Bacteria"/>
</dbReference>
<reference evidence="3 4" key="1">
    <citation type="journal article" date="2010" name="J. Bacteriol.">
        <title>Genome sequences of Oceanicola granulosus HTCC2516(T) and Oceanicola batsensis HTCC2597(TDelta).</title>
        <authorList>
            <person name="Thrash J.C."/>
            <person name="Cho J.C."/>
            <person name="Vergin K.L."/>
            <person name="Giovannoni S.J."/>
        </authorList>
    </citation>
    <scope>NUCLEOTIDE SEQUENCE [LARGE SCALE GENOMIC DNA]</scope>
    <source>
        <strain evidence="4">ATCC BAA-861 / DSM 15982 / KCTC 12143 / HTCC2516</strain>
    </source>
</reference>
<evidence type="ECO:0000259" key="1">
    <source>
        <dbReference type="Pfam" id="PF00534"/>
    </source>
</evidence>
<dbReference type="AlphaFoldDB" id="Q2CJL3"/>
<proteinExistence type="predicted"/>
<dbReference type="EMBL" id="AAOT01000001">
    <property type="protein sequence ID" value="EAR53126.1"/>
    <property type="molecule type" value="Genomic_DNA"/>
</dbReference>
<keyword evidence="4" id="KW-1185">Reference proteome</keyword>
<dbReference type="InterPro" id="IPR001296">
    <property type="entry name" value="Glyco_trans_1"/>
</dbReference>
<name>Q2CJL3_OCEGH</name>
<dbReference type="RefSeq" id="WP_007255860.1">
    <property type="nucleotide sequence ID" value="NZ_CH724107.1"/>
</dbReference>
<gene>
    <name evidence="3" type="ORF">OG2516_11701</name>
</gene>
<sequence length="362" mass="37163">MTPPVLLTLDAVGGVWRYAIDLARGLRALGRPVCFAGFGPAPDAAQRAEAEALGPLDWGPQALEWMARGPGDVAGAGDWLAEVADRRGAGLIQCNLPSQAADLPSGRPVLAVSHSCLASWFEAVRGSGVPGDMAWAHELTAAGLARADAVVAPSAAQAAALKRLYSGLNDLHVVHNASADAVPEVTRTETIVAAGRWWDEGKGGATLDAAAGRVDWPVLMLGATAGPNGARLDVQVADHRGALPHDAAARLIASAGIFVSPSLYEPFGLAVLEAARAGAPLVLSDIPTFRELWDDSALFFPPGDADALAATLTALARDPARRSALGAAAKTRAARYTLAAQARAMADIHDRVAAAAALTAAE</sequence>
<dbReference type="Gene3D" id="3.40.50.2000">
    <property type="entry name" value="Glycogen Phosphorylase B"/>
    <property type="match status" value="2"/>
</dbReference>
<feature type="domain" description="Glycosyl transferase family 1" evidence="1">
    <location>
        <begin position="241"/>
        <end position="331"/>
    </location>
</feature>
<accession>Q2CJL3</accession>
<evidence type="ECO:0000313" key="4">
    <source>
        <dbReference type="Proteomes" id="UP000003635"/>
    </source>
</evidence>
<dbReference type="STRING" id="314256.OG2516_11701"/>
<evidence type="ECO:0000259" key="2">
    <source>
        <dbReference type="Pfam" id="PF13439"/>
    </source>
</evidence>
<dbReference type="Proteomes" id="UP000003635">
    <property type="component" value="Unassembled WGS sequence"/>
</dbReference>
<dbReference type="SUPFAM" id="SSF53756">
    <property type="entry name" value="UDP-Glycosyltransferase/glycogen phosphorylase"/>
    <property type="match status" value="1"/>
</dbReference>
<dbReference type="InterPro" id="IPR028098">
    <property type="entry name" value="Glyco_trans_4-like_N"/>
</dbReference>
<dbReference type="OrthoDB" id="7847955at2"/>
<feature type="domain" description="Glycosyltransferase subfamily 4-like N-terminal" evidence="2">
    <location>
        <begin position="12"/>
        <end position="176"/>
    </location>
</feature>
<dbReference type="PANTHER" id="PTHR12526">
    <property type="entry name" value="GLYCOSYLTRANSFERASE"/>
    <property type="match status" value="1"/>
</dbReference>
<dbReference type="HOGENOM" id="CLU_775479_0_0_5"/>
<protein>
    <submittedName>
        <fullName evidence="3">Putative glycosyltransferase protein</fullName>
    </submittedName>
</protein>
<evidence type="ECO:0000313" key="3">
    <source>
        <dbReference type="EMBL" id="EAR53126.1"/>
    </source>
</evidence>
<dbReference type="Pfam" id="PF13439">
    <property type="entry name" value="Glyco_transf_4"/>
    <property type="match status" value="1"/>
</dbReference>
<dbReference type="GO" id="GO:0016757">
    <property type="term" value="F:glycosyltransferase activity"/>
    <property type="evidence" value="ECO:0007669"/>
    <property type="project" value="InterPro"/>
</dbReference>
<dbReference type="Pfam" id="PF00534">
    <property type="entry name" value="Glycos_transf_1"/>
    <property type="match status" value="1"/>
</dbReference>
<comment type="caution">
    <text evidence="3">The sequence shown here is derived from an EMBL/GenBank/DDBJ whole genome shotgun (WGS) entry which is preliminary data.</text>
</comment>
<keyword evidence="3" id="KW-0808">Transferase</keyword>
<dbReference type="CDD" id="cd03801">
    <property type="entry name" value="GT4_PimA-like"/>
    <property type="match status" value="1"/>
</dbReference>
<organism evidence="3 4">
    <name type="scientific">Oceanicola granulosus (strain ATCC BAA-861 / DSM 15982 / KCTC 12143 / HTCC2516)</name>
    <dbReference type="NCBI Taxonomy" id="314256"/>
    <lineage>
        <taxon>Bacteria</taxon>
        <taxon>Pseudomonadati</taxon>
        <taxon>Pseudomonadota</taxon>
        <taxon>Alphaproteobacteria</taxon>
        <taxon>Rhodobacterales</taxon>
        <taxon>Roseobacteraceae</taxon>
        <taxon>Oceanicola</taxon>
    </lineage>
</organism>